<dbReference type="InterPro" id="IPR003416">
    <property type="entry name" value="MgtC/SapB/SrpB/YhiD_fam"/>
</dbReference>
<feature type="transmembrane region" description="Helical" evidence="7">
    <location>
        <begin position="97"/>
        <end position="126"/>
    </location>
</feature>
<keyword evidence="3" id="KW-1003">Cell membrane</keyword>
<comment type="caution">
    <text evidence="10">The sequence shown here is derived from an EMBL/GenBank/DDBJ whole genome shotgun (WGS) entry which is preliminary data.</text>
</comment>
<dbReference type="STRING" id="1462993.A6V36_25770"/>
<dbReference type="EMBL" id="LXKA01000143">
    <property type="protein sequence ID" value="OAJ63244.1"/>
    <property type="molecule type" value="Genomic_DNA"/>
</dbReference>
<evidence type="ECO:0000256" key="1">
    <source>
        <dbReference type="ARBA" id="ARBA00004651"/>
    </source>
</evidence>
<evidence type="ECO:0000313" key="11">
    <source>
        <dbReference type="Proteomes" id="UP000077961"/>
    </source>
</evidence>
<evidence type="ECO:0000256" key="2">
    <source>
        <dbReference type="ARBA" id="ARBA00009298"/>
    </source>
</evidence>
<feature type="domain" description="MgtC/SapB/SrpB/YhiD N-terminal" evidence="8">
    <location>
        <begin position="75"/>
        <end position="136"/>
    </location>
</feature>
<evidence type="ECO:0000259" key="8">
    <source>
        <dbReference type="Pfam" id="PF02308"/>
    </source>
</evidence>
<comment type="subcellular location">
    <subcellularLocation>
        <location evidence="7">Cell inner membrane</location>
        <topology evidence="7">Multi-pass membrane protein</topology>
    </subcellularLocation>
    <subcellularLocation>
        <location evidence="1">Cell membrane</location>
        <topology evidence="1">Multi-pass membrane protein</topology>
    </subcellularLocation>
</comment>
<evidence type="ECO:0000256" key="6">
    <source>
        <dbReference type="ARBA" id="ARBA00023136"/>
    </source>
</evidence>
<comment type="caution">
    <text evidence="7">Lacks conserved residue(s) required for the propagation of feature annotation.</text>
</comment>
<evidence type="ECO:0000313" key="10">
    <source>
        <dbReference type="EMBL" id="OAJ63244.1"/>
    </source>
</evidence>
<keyword evidence="5 7" id="KW-1133">Transmembrane helix</keyword>
<evidence type="ECO:0000313" key="12">
    <source>
        <dbReference type="Proteomes" id="UP000078116"/>
    </source>
</evidence>
<proteinExistence type="inferred from homology"/>
<dbReference type="Proteomes" id="UP000078116">
    <property type="component" value="Unassembled WGS sequence"/>
</dbReference>
<dbReference type="GO" id="GO:0005886">
    <property type="term" value="C:plasma membrane"/>
    <property type="evidence" value="ECO:0007669"/>
    <property type="project" value="UniProtKB-SubCell"/>
</dbReference>
<dbReference type="PANTHER" id="PTHR33778:SF1">
    <property type="entry name" value="MAGNESIUM TRANSPORTER YHID-RELATED"/>
    <property type="match status" value="1"/>
</dbReference>
<evidence type="ECO:0000256" key="4">
    <source>
        <dbReference type="ARBA" id="ARBA00022692"/>
    </source>
</evidence>
<keyword evidence="6 7" id="KW-0472">Membrane</keyword>
<keyword evidence="7" id="KW-0997">Cell inner membrane</keyword>
<dbReference type="Proteomes" id="UP000077961">
    <property type="component" value="Unassembled WGS sequence"/>
</dbReference>
<gene>
    <name evidence="9" type="ORF">A6V36_25770</name>
    <name evidence="10" type="ORF">A6V37_21600</name>
</gene>
<evidence type="ECO:0000256" key="7">
    <source>
        <dbReference type="RuleBase" id="RU365041"/>
    </source>
</evidence>
<organism evidence="10 12">
    <name type="scientific">Paraburkholderia ginsengiterrae</name>
    <dbReference type="NCBI Taxonomy" id="1462993"/>
    <lineage>
        <taxon>Bacteria</taxon>
        <taxon>Pseudomonadati</taxon>
        <taxon>Pseudomonadota</taxon>
        <taxon>Betaproteobacteria</taxon>
        <taxon>Burkholderiales</taxon>
        <taxon>Burkholderiaceae</taxon>
        <taxon>Paraburkholderia</taxon>
    </lineage>
</organism>
<name>A0A1A9NBY2_9BURK</name>
<protein>
    <recommendedName>
        <fullName evidence="7">Protein MgtC</fullName>
    </recommendedName>
</protein>
<dbReference type="Pfam" id="PF02308">
    <property type="entry name" value="MgtC"/>
    <property type="match status" value="1"/>
</dbReference>
<comment type="similarity">
    <text evidence="2 7">Belongs to the MgtC/SapB family.</text>
</comment>
<keyword evidence="11" id="KW-1185">Reference proteome</keyword>
<evidence type="ECO:0000256" key="3">
    <source>
        <dbReference type="ARBA" id="ARBA00022475"/>
    </source>
</evidence>
<sequence>MFEKRVGSRARPRLANKPSTLRHEVFHAGYQIQLSIDKRASNFCTAKQIFPILRTLLFLKGFSALPQTLLCPDTLGFIGAGLIVQDGGNVRGLTTAASVWACAVIGILFGTTLYVPAVGLTGLLSLDMATMPTVERILPAHTALTVKVHFTANYRPQEDTVSHFALKRRLTIPPESFLISYEAGRCSLQFLIVADPRRHANVLAQLSTEFQNLPHVESFSIARSTT</sequence>
<dbReference type="InterPro" id="IPR049177">
    <property type="entry name" value="MgtC_SapB_SrpB_YhiD_N"/>
</dbReference>
<reference evidence="11 12" key="1">
    <citation type="submission" date="2016-04" db="EMBL/GenBank/DDBJ databases">
        <title>Reclassification of Paraburkholderia panaciterrae (Farh et al. 2015) Dobritsa &amp; Samadpour 2016 as a later homotypic synonym of Paraburkholderia ginsengiterrae (Farh et al. 2015) Dobritsa &amp; Samadpour 2016.</title>
        <authorList>
            <person name="Dobritsa A.P."/>
            <person name="Kutumbaka K."/>
            <person name="Samadpour M."/>
        </authorList>
    </citation>
    <scope>NUCLEOTIDE SEQUENCE [LARGE SCALE GENOMIC DNA]</scope>
    <source>
        <strain evidence="10 12">DCY85</strain>
        <strain evidence="9 11">DCY85-1</strain>
    </source>
</reference>
<dbReference type="EMBL" id="LXJZ01000110">
    <property type="protein sequence ID" value="OAJ60113.1"/>
    <property type="molecule type" value="Genomic_DNA"/>
</dbReference>
<evidence type="ECO:0000313" key="9">
    <source>
        <dbReference type="EMBL" id="OAJ60113.1"/>
    </source>
</evidence>
<dbReference type="PANTHER" id="PTHR33778">
    <property type="entry name" value="PROTEIN MGTC"/>
    <property type="match status" value="1"/>
</dbReference>
<dbReference type="AlphaFoldDB" id="A0A1A9NBY2"/>
<accession>A0A1A9NBY2</accession>
<evidence type="ECO:0000256" key="5">
    <source>
        <dbReference type="ARBA" id="ARBA00022989"/>
    </source>
</evidence>
<dbReference type="PRINTS" id="PR01837">
    <property type="entry name" value="MGTCSAPBPROT"/>
</dbReference>
<keyword evidence="4 7" id="KW-0812">Transmembrane</keyword>